<gene>
    <name evidence="8" type="ORF">D3P09_18450</name>
</gene>
<dbReference type="AlphaFoldDB" id="A0A3A6PGM0"/>
<evidence type="ECO:0000256" key="1">
    <source>
        <dbReference type="ARBA" id="ARBA00000971"/>
    </source>
</evidence>
<dbReference type="Pfam" id="PF00639">
    <property type="entry name" value="Rotamase"/>
    <property type="match status" value="1"/>
</dbReference>
<proteinExistence type="predicted"/>
<dbReference type="GO" id="GO:0003755">
    <property type="term" value="F:peptidyl-prolyl cis-trans isomerase activity"/>
    <property type="evidence" value="ECO:0007669"/>
    <property type="project" value="UniProtKB-KW"/>
</dbReference>
<dbReference type="OrthoDB" id="2585872at2"/>
<evidence type="ECO:0000313" key="9">
    <source>
        <dbReference type="Proteomes" id="UP000267798"/>
    </source>
</evidence>
<dbReference type="RefSeq" id="WP_120112877.1">
    <property type="nucleotide sequence ID" value="NZ_QXQB01000004.1"/>
</dbReference>
<keyword evidence="4 6" id="KW-0697">Rotamase</keyword>
<evidence type="ECO:0000313" key="8">
    <source>
        <dbReference type="EMBL" id="RJX38058.1"/>
    </source>
</evidence>
<dbReference type="PROSITE" id="PS50198">
    <property type="entry name" value="PPIC_PPIASE_2"/>
    <property type="match status" value="1"/>
</dbReference>
<evidence type="ECO:0000259" key="7">
    <source>
        <dbReference type="PROSITE" id="PS50198"/>
    </source>
</evidence>
<keyword evidence="3" id="KW-0732">Signal</keyword>
<dbReference type="EC" id="5.2.1.8" evidence="2"/>
<dbReference type="SUPFAM" id="SSF109998">
    <property type="entry name" value="Triger factor/SurA peptide-binding domain-like"/>
    <property type="match status" value="1"/>
</dbReference>
<dbReference type="InterPro" id="IPR027304">
    <property type="entry name" value="Trigger_fact/SurA_dom_sf"/>
</dbReference>
<reference evidence="8 9" key="1">
    <citation type="submission" date="2018-09" db="EMBL/GenBank/DDBJ databases">
        <title>Paenibacillus aracenensis nov. sp. isolated from a cave in southern Spain.</title>
        <authorList>
            <person name="Jurado V."/>
            <person name="Gutierrez-Patricio S."/>
            <person name="Gonzalez-Pimentel J.L."/>
            <person name="Miller A.Z."/>
            <person name="Laiz L."/>
            <person name="Saiz-Jimenez C."/>
        </authorList>
    </citation>
    <scope>NUCLEOTIDE SEQUENCE [LARGE SCALE GENOMIC DNA]</scope>
    <source>
        <strain evidence="8 9">JCM 19203</strain>
    </source>
</reference>
<comment type="catalytic activity">
    <reaction evidence="1">
        <text>[protein]-peptidylproline (omega=180) = [protein]-peptidylproline (omega=0)</text>
        <dbReference type="Rhea" id="RHEA:16237"/>
        <dbReference type="Rhea" id="RHEA-COMP:10747"/>
        <dbReference type="Rhea" id="RHEA-COMP:10748"/>
        <dbReference type="ChEBI" id="CHEBI:83833"/>
        <dbReference type="ChEBI" id="CHEBI:83834"/>
        <dbReference type="EC" id="5.2.1.8"/>
    </reaction>
</comment>
<dbReference type="PANTHER" id="PTHR47245:SF1">
    <property type="entry name" value="FOLDASE PROTEIN PRSA"/>
    <property type="match status" value="1"/>
</dbReference>
<dbReference type="InterPro" id="IPR000297">
    <property type="entry name" value="PPIase_PpiC"/>
</dbReference>
<keyword evidence="5 6" id="KW-0413">Isomerase</keyword>
<evidence type="ECO:0000256" key="4">
    <source>
        <dbReference type="ARBA" id="ARBA00023110"/>
    </source>
</evidence>
<dbReference type="SUPFAM" id="SSF54534">
    <property type="entry name" value="FKBP-like"/>
    <property type="match status" value="1"/>
</dbReference>
<dbReference type="Gene3D" id="3.10.50.40">
    <property type="match status" value="1"/>
</dbReference>
<feature type="domain" description="PpiC" evidence="7">
    <location>
        <begin position="124"/>
        <end position="214"/>
    </location>
</feature>
<organism evidence="8 9">
    <name type="scientific">Paenibacillus pinisoli</name>
    <dbReference type="NCBI Taxonomy" id="1276110"/>
    <lineage>
        <taxon>Bacteria</taxon>
        <taxon>Bacillati</taxon>
        <taxon>Bacillota</taxon>
        <taxon>Bacilli</taxon>
        <taxon>Bacillales</taxon>
        <taxon>Paenibacillaceae</taxon>
        <taxon>Paenibacillus</taxon>
    </lineage>
</organism>
<accession>A0A3A6PGM0</accession>
<dbReference type="InterPro" id="IPR050245">
    <property type="entry name" value="PrsA_foldase"/>
</dbReference>
<evidence type="ECO:0000256" key="2">
    <source>
        <dbReference type="ARBA" id="ARBA00013194"/>
    </source>
</evidence>
<name>A0A3A6PGM0_9BACL</name>
<keyword evidence="9" id="KW-1185">Reference proteome</keyword>
<dbReference type="Proteomes" id="UP000267798">
    <property type="component" value="Unassembled WGS sequence"/>
</dbReference>
<sequence>MSINNVLMTVKGQAVTHTELLRYVRNHQAIAVLQLKARQMLIGQYAEQAGLTVSDEELQGGIDVFRRERGLLKVASALEWLERHSMTLEDLGDRVRDQLLESKAAEHFSQPKIEPYYYENRQSFDTAIVSRIVLKEYGAARELLFRIEEGGDFHSLAREFSEEDETRRAGGYAGEVGRDSLTPAETAAVFGAQAGEVLGPLRTNQGYLIFKIEEIKSARLNESLRSRIGTILFEEWLREQMKEVDIHYAMWQI</sequence>
<evidence type="ECO:0000256" key="3">
    <source>
        <dbReference type="ARBA" id="ARBA00022729"/>
    </source>
</evidence>
<dbReference type="EMBL" id="QXQB01000004">
    <property type="protein sequence ID" value="RJX38058.1"/>
    <property type="molecule type" value="Genomic_DNA"/>
</dbReference>
<dbReference type="PANTHER" id="PTHR47245">
    <property type="entry name" value="PEPTIDYLPROLYL ISOMERASE"/>
    <property type="match status" value="1"/>
</dbReference>
<evidence type="ECO:0000256" key="6">
    <source>
        <dbReference type="PROSITE-ProRule" id="PRU00278"/>
    </source>
</evidence>
<dbReference type="Gene3D" id="1.10.4030.10">
    <property type="entry name" value="Porin chaperone SurA, peptide-binding domain"/>
    <property type="match status" value="1"/>
</dbReference>
<dbReference type="InterPro" id="IPR046357">
    <property type="entry name" value="PPIase_dom_sf"/>
</dbReference>
<comment type="caution">
    <text evidence="8">The sequence shown here is derived from an EMBL/GenBank/DDBJ whole genome shotgun (WGS) entry which is preliminary data.</text>
</comment>
<protein>
    <recommendedName>
        <fullName evidence="2">peptidylprolyl isomerase</fullName>
        <ecNumber evidence="2">5.2.1.8</ecNumber>
    </recommendedName>
</protein>
<evidence type="ECO:0000256" key="5">
    <source>
        <dbReference type="ARBA" id="ARBA00023235"/>
    </source>
</evidence>